<dbReference type="Pfam" id="PF00158">
    <property type="entry name" value="Sigma54_activat"/>
    <property type="match status" value="1"/>
</dbReference>
<dbReference type="PROSITE" id="PS00688">
    <property type="entry name" value="SIGMA54_INTERACT_3"/>
    <property type="match status" value="1"/>
</dbReference>
<organism evidence="8 9">
    <name type="scientific">Enterocloster asparagiformis</name>
    <dbReference type="NCBI Taxonomy" id="333367"/>
    <lineage>
        <taxon>Bacteria</taxon>
        <taxon>Bacillati</taxon>
        <taxon>Bacillota</taxon>
        <taxon>Clostridia</taxon>
        <taxon>Lachnospirales</taxon>
        <taxon>Lachnospiraceae</taxon>
        <taxon>Enterocloster</taxon>
    </lineage>
</organism>
<dbReference type="InterPro" id="IPR025943">
    <property type="entry name" value="Sigma_54_int_dom_ATP-bd_2"/>
</dbReference>
<dbReference type="SUPFAM" id="SSF52540">
    <property type="entry name" value="P-loop containing nucleoside triphosphate hydrolases"/>
    <property type="match status" value="1"/>
</dbReference>
<dbReference type="AlphaFoldDB" id="A0A413FIQ5"/>
<dbReference type="EMBL" id="QSBM01000003">
    <property type="protein sequence ID" value="RGX31308.1"/>
    <property type="molecule type" value="Genomic_DNA"/>
</dbReference>
<dbReference type="OrthoDB" id="9764280at2"/>
<comment type="caution">
    <text evidence="8">The sequence shown here is derived from an EMBL/GenBank/DDBJ whole genome shotgun (WGS) entry which is preliminary data.</text>
</comment>
<evidence type="ECO:0000313" key="9">
    <source>
        <dbReference type="Proteomes" id="UP000283880"/>
    </source>
</evidence>
<dbReference type="Gene3D" id="3.30.450.20">
    <property type="entry name" value="PAS domain"/>
    <property type="match status" value="1"/>
</dbReference>
<dbReference type="PROSITE" id="PS50045">
    <property type="entry name" value="SIGMA54_INTERACT_4"/>
    <property type="match status" value="1"/>
</dbReference>
<gene>
    <name evidence="8" type="ORF">DWV29_05315</name>
</gene>
<dbReference type="FunFam" id="3.40.50.300:FF:000006">
    <property type="entry name" value="DNA-binding transcriptional regulator NtrC"/>
    <property type="match status" value="1"/>
</dbReference>
<dbReference type="GO" id="GO:0005524">
    <property type="term" value="F:ATP binding"/>
    <property type="evidence" value="ECO:0007669"/>
    <property type="project" value="UniProtKB-KW"/>
</dbReference>
<dbReference type="Pfam" id="PF25601">
    <property type="entry name" value="AAA_lid_14"/>
    <property type="match status" value="1"/>
</dbReference>
<dbReference type="GO" id="GO:0003677">
    <property type="term" value="F:DNA binding"/>
    <property type="evidence" value="ECO:0007669"/>
    <property type="project" value="UniProtKB-KW"/>
</dbReference>
<dbReference type="Gene3D" id="3.40.50.300">
    <property type="entry name" value="P-loop containing nucleotide triphosphate hydrolases"/>
    <property type="match status" value="1"/>
</dbReference>
<evidence type="ECO:0000256" key="4">
    <source>
        <dbReference type="ARBA" id="ARBA00023125"/>
    </source>
</evidence>
<name>A0A413FIQ5_9FIRM</name>
<dbReference type="InterPro" id="IPR025944">
    <property type="entry name" value="Sigma_54_int_dom_CS"/>
</dbReference>
<evidence type="ECO:0000256" key="1">
    <source>
        <dbReference type="ARBA" id="ARBA00022741"/>
    </source>
</evidence>
<feature type="domain" description="Sigma-54 factor interaction" evidence="7">
    <location>
        <begin position="342"/>
        <end position="567"/>
    </location>
</feature>
<dbReference type="PANTHER" id="PTHR32071">
    <property type="entry name" value="TRANSCRIPTIONAL REGULATORY PROTEIN"/>
    <property type="match status" value="1"/>
</dbReference>
<evidence type="ECO:0000256" key="3">
    <source>
        <dbReference type="ARBA" id="ARBA00023015"/>
    </source>
</evidence>
<dbReference type="InterPro" id="IPR058031">
    <property type="entry name" value="AAA_lid_NorR"/>
</dbReference>
<dbReference type="CDD" id="cd00009">
    <property type="entry name" value="AAA"/>
    <property type="match status" value="1"/>
</dbReference>
<feature type="compositionally biased region" description="Basic and acidic residues" evidence="6">
    <location>
        <begin position="597"/>
        <end position="611"/>
    </location>
</feature>
<dbReference type="InterPro" id="IPR035965">
    <property type="entry name" value="PAS-like_dom_sf"/>
</dbReference>
<evidence type="ECO:0000256" key="6">
    <source>
        <dbReference type="SAM" id="MobiDB-lite"/>
    </source>
</evidence>
<feature type="region of interest" description="Disordered" evidence="6">
    <location>
        <begin position="593"/>
        <end position="651"/>
    </location>
</feature>
<proteinExistence type="predicted"/>
<keyword evidence="1" id="KW-0547">Nucleotide-binding</keyword>
<sequence>MKKTISVVALDPRAGSFYADEIQALFGKYVSVRMYSVRDGSAMGHLERADLFVVSTDAFDTTDEVQQHIPADCQVMGIEVSYRWSTIQKLREIPKGTRALFVNMTLKMAREGITQLEHLGVNHLELIAYYPGAELAENVDLAVTPDEERYVPKGIRQVIKLPHRSCTSGMMIEIALRLGFEELLETREFQAYFLSMATNDYSFGHMLERSTRVESRFDILMEILDEGLIGINEKGEIFACNEKAREITRVSPSLIAGRRGEEVFPYIPFRKCLETRTVQQAQVINVGGTNVNLTVIPVMRQSECIGAFATLQRFNDVEKRQNELRSQLFHKGHRAKYTFDDIVGQSAGICRTKEILKRMALTESPVLLIGETGTGKELFAHAVHSASKRSDGPFVAINVAAMPENLLESELFGYEEGAFTGAKKGGRPGLFEFAHTGTLFLDEVEGMSQAMQIKLLRVLQEREIMRVGGNQIIHVDVRIIAATNESLEKKVEEGSFRRDLYYRINTLPALIPPLRERGNDIFLLLERFAGETQRKFSLSPQVKQILAGYSWPGNIRELHNVAEYFSYTGQEVIRPEDLPPTFLRGREMAGSNWHGAARREVERSAAWKPERGGVGGGGSHDGSYTAGPAGDGGGWPGPEAETGDTGGWPGPGPEAMNRGEQKARSMEFWFVLEQLCRAAREGRLIGRESILAAAREAVFPLSQKEVRGLLEEMEREGLAKIGRGRGGSRVTPAGMELWKKRQITR</sequence>
<evidence type="ECO:0000256" key="5">
    <source>
        <dbReference type="ARBA" id="ARBA00023163"/>
    </source>
</evidence>
<keyword evidence="4" id="KW-0238">DNA-binding</keyword>
<dbReference type="InterPro" id="IPR003593">
    <property type="entry name" value="AAA+_ATPase"/>
</dbReference>
<dbReference type="InterPro" id="IPR027417">
    <property type="entry name" value="P-loop_NTPase"/>
</dbReference>
<dbReference type="InterPro" id="IPR025662">
    <property type="entry name" value="Sigma_54_int_dom_ATP-bd_1"/>
</dbReference>
<protein>
    <submittedName>
        <fullName evidence="8">AAA family ATPase</fullName>
    </submittedName>
</protein>
<dbReference type="PANTHER" id="PTHR32071:SF57">
    <property type="entry name" value="C4-DICARBOXYLATE TRANSPORT TRANSCRIPTIONAL REGULATORY PROTEIN DCTD"/>
    <property type="match status" value="1"/>
</dbReference>
<dbReference type="Gene3D" id="1.10.8.60">
    <property type="match status" value="1"/>
</dbReference>
<dbReference type="PROSITE" id="PS00676">
    <property type="entry name" value="SIGMA54_INTERACT_2"/>
    <property type="match status" value="1"/>
</dbReference>
<evidence type="ECO:0000259" key="7">
    <source>
        <dbReference type="PROSITE" id="PS50045"/>
    </source>
</evidence>
<evidence type="ECO:0000313" key="8">
    <source>
        <dbReference type="EMBL" id="RGX31308.1"/>
    </source>
</evidence>
<keyword evidence="5" id="KW-0804">Transcription</keyword>
<accession>A0A413FIQ5</accession>
<reference evidence="8 9" key="1">
    <citation type="submission" date="2018-08" db="EMBL/GenBank/DDBJ databases">
        <title>A genome reference for cultivated species of the human gut microbiota.</title>
        <authorList>
            <person name="Zou Y."/>
            <person name="Xue W."/>
            <person name="Luo G."/>
        </authorList>
    </citation>
    <scope>NUCLEOTIDE SEQUENCE [LARGE SCALE GENOMIC DNA]</scope>
    <source>
        <strain evidence="8 9">AF04-15</strain>
    </source>
</reference>
<keyword evidence="2" id="KW-0067">ATP-binding</keyword>
<dbReference type="GO" id="GO:0006355">
    <property type="term" value="P:regulation of DNA-templated transcription"/>
    <property type="evidence" value="ECO:0007669"/>
    <property type="project" value="InterPro"/>
</dbReference>
<dbReference type="PROSITE" id="PS00675">
    <property type="entry name" value="SIGMA54_INTERACT_1"/>
    <property type="match status" value="1"/>
</dbReference>
<dbReference type="InterPro" id="IPR002078">
    <property type="entry name" value="Sigma_54_int"/>
</dbReference>
<dbReference type="SMART" id="SM00382">
    <property type="entry name" value="AAA"/>
    <property type="match status" value="1"/>
</dbReference>
<keyword evidence="3" id="KW-0805">Transcription regulation</keyword>
<dbReference type="RefSeq" id="WP_007717160.1">
    <property type="nucleotide sequence ID" value="NZ_JAWRJJ010000222.1"/>
</dbReference>
<dbReference type="Proteomes" id="UP000283880">
    <property type="component" value="Unassembled WGS sequence"/>
</dbReference>
<dbReference type="SUPFAM" id="SSF55785">
    <property type="entry name" value="PYP-like sensor domain (PAS domain)"/>
    <property type="match status" value="1"/>
</dbReference>
<evidence type="ECO:0000256" key="2">
    <source>
        <dbReference type="ARBA" id="ARBA00022840"/>
    </source>
</evidence>